<protein>
    <submittedName>
        <fullName evidence="7">ABC-2 type transport system permease protein</fullName>
    </submittedName>
</protein>
<dbReference type="Proteomes" id="UP000198694">
    <property type="component" value="Unassembled WGS sequence"/>
</dbReference>
<keyword evidence="8" id="KW-1185">Reference proteome</keyword>
<feature type="transmembrane region" description="Helical" evidence="5">
    <location>
        <begin position="306"/>
        <end position="329"/>
    </location>
</feature>
<dbReference type="RefSeq" id="WP_093212447.1">
    <property type="nucleotide sequence ID" value="NZ_FNFL01000002.1"/>
</dbReference>
<proteinExistence type="predicted"/>
<dbReference type="OrthoDB" id="2417739at2"/>
<dbReference type="Gene3D" id="3.40.1710.10">
    <property type="entry name" value="abc type-2 transporter like domain"/>
    <property type="match status" value="1"/>
</dbReference>
<name>A0A1G8Y4Q4_9BACI</name>
<keyword evidence="2 5" id="KW-0812">Transmembrane</keyword>
<dbReference type="InterPro" id="IPR013525">
    <property type="entry name" value="ABC2_TM"/>
</dbReference>
<keyword evidence="3 5" id="KW-1133">Transmembrane helix</keyword>
<evidence type="ECO:0000259" key="6">
    <source>
        <dbReference type="Pfam" id="PF12698"/>
    </source>
</evidence>
<comment type="subcellular location">
    <subcellularLocation>
        <location evidence="1">Membrane</location>
        <topology evidence="1">Multi-pass membrane protein</topology>
    </subcellularLocation>
</comment>
<organism evidence="7 8">
    <name type="scientific">Sediminibacillus albus</name>
    <dbReference type="NCBI Taxonomy" id="407036"/>
    <lineage>
        <taxon>Bacteria</taxon>
        <taxon>Bacillati</taxon>
        <taxon>Bacillota</taxon>
        <taxon>Bacilli</taxon>
        <taxon>Bacillales</taxon>
        <taxon>Bacillaceae</taxon>
        <taxon>Sediminibacillus</taxon>
    </lineage>
</organism>
<dbReference type="EMBL" id="FNFL01000002">
    <property type="protein sequence ID" value="SDJ97384.1"/>
    <property type="molecule type" value="Genomic_DNA"/>
</dbReference>
<reference evidence="7 8" key="1">
    <citation type="submission" date="2016-10" db="EMBL/GenBank/DDBJ databases">
        <authorList>
            <person name="de Groot N.N."/>
        </authorList>
    </citation>
    <scope>NUCLEOTIDE SEQUENCE [LARGE SCALE GENOMIC DNA]</scope>
    <source>
        <strain evidence="7 8">CGMCC 1.6502</strain>
    </source>
</reference>
<feature type="transmembrane region" description="Helical" evidence="5">
    <location>
        <begin position="245"/>
        <end position="269"/>
    </location>
</feature>
<evidence type="ECO:0000256" key="1">
    <source>
        <dbReference type="ARBA" id="ARBA00004141"/>
    </source>
</evidence>
<evidence type="ECO:0000313" key="8">
    <source>
        <dbReference type="Proteomes" id="UP000198694"/>
    </source>
</evidence>
<feature type="domain" description="ABC-2 type transporter transmembrane" evidence="6">
    <location>
        <begin position="17"/>
        <end position="349"/>
    </location>
</feature>
<gene>
    <name evidence="7" type="ORF">SAMN05216243_1386</name>
</gene>
<feature type="transmembrane region" description="Helical" evidence="5">
    <location>
        <begin position="206"/>
        <end position="224"/>
    </location>
</feature>
<dbReference type="GO" id="GO:0016020">
    <property type="term" value="C:membrane"/>
    <property type="evidence" value="ECO:0007669"/>
    <property type="project" value="UniProtKB-SubCell"/>
</dbReference>
<evidence type="ECO:0000313" key="7">
    <source>
        <dbReference type="EMBL" id="SDJ97384.1"/>
    </source>
</evidence>
<dbReference type="STRING" id="407036.SAMN05216243_1386"/>
<feature type="transmembrane region" description="Helical" evidence="5">
    <location>
        <begin position="349"/>
        <end position="368"/>
    </location>
</feature>
<evidence type="ECO:0000256" key="2">
    <source>
        <dbReference type="ARBA" id="ARBA00022692"/>
    </source>
</evidence>
<evidence type="ECO:0000256" key="4">
    <source>
        <dbReference type="ARBA" id="ARBA00023136"/>
    </source>
</evidence>
<evidence type="ECO:0000256" key="3">
    <source>
        <dbReference type="ARBA" id="ARBA00022989"/>
    </source>
</evidence>
<dbReference type="GO" id="GO:0140359">
    <property type="term" value="F:ABC-type transporter activity"/>
    <property type="evidence" value="ECO:0007669"/>
    <property type="project" value="InterPro"/>
</dbReference>
<sequence>MKAIVSTRMMHWRKQWKSLLCWLLLPTVSTLLFISIAEQWQEETKIPIGLVVEDHSDLAQQLTELISKNPLLTAKQMELSQALVQLEQHQLDSVFVIEDGYQENIKHDNRNRVVTAYASDMSFAYTPVKEAVASYVQEDASSSRAARVVEQLAADYGGDANWKWEEIVLTSKKIQEEESLLHTSFAFLNQAEQVEDDSISIWKVSGVWALFNLFTTFFLFDWLIKERRASIRKRLSLLRISFKSYLLQNAFLYLVLLAIFDVVGMGLLSFYFHQSIHLDQLLALLSFQVSISIAAFLFALLFRTTFFYYVSVIPITLLMAILGGAIVSVDTQTWPWIAHLSPLQPFLEGNVVHSWFIGSLIMITIWYLRKEKSHA</sequence>
<feature type="transmembrane region" description="Helical" evidence="5">
    <location>
        <begin position="281"/>
        <end position="301"/>
    </location>
</feature>
<dbReference type="Pfam" id="PF12698">
    <property type="entry name" value="ABC2_membrane_3"/>
    <property type="match status" value="1"/>
</dbReference>
<accession>A0A1G8Y4Q4</accession>
<evidence type="ECO:0000256" key="5">
    <source>
        <dbReference type="SAM" id="Phobius"/>
    </source>
</evidence>
<dbReference type="AlphaFoldDB" id="A0A1G8Y4Q4"/>
<keyword evidence="4 5" id="KW-0472">Membrane</keyword>